<evidence type="ECO:0000256" key="6">
    <source>
        <dbReference type="SAM" id="Phobius"/>
    </source>
</evidence>
<dbReference type="InterPro" id="IPR000620">
    <property type="entry name" value="EamA_dom"/>
</dbReference>
<feature type="transmembrane region" description="Helical" evidence="6">
    <location>
        <begin position="147"/>
        <end position="167"/>
    </location>
</feature>
<reference evidence="8 9" key="1">
    <citation type="submission" date="2019-03" db="EMBL/GenBank/DDBJ databases">
        <title>Genomic Encyclopedia of Type Strains, Phase III (KMG-III): the genomes of soil and plant-associated and newly described type strains.</title>
        <authorList>
            <person name="Whitman W."/>
        </authorList>
    </citation>
    <scope>NUCLEOTIDE SEQUENCE [LARGE SCALE GENOMIC DNA]</scope>
    <source>
        <strain evidence="8 9">CECT 8976</strain>
    </source>
</reference>
<dbReference type="NCBIfam" id="NF008432">
    <property type="entry name" value="PRK11272.1"/>
    <property type="match status" value="1"/>
</dbReference>
<dbReference type="PANTHER" id="PTHR32322">
    <property type="entry name" value="INNER MEMBRANE TRANSPORTER"/>
    <property type="match status" value="1"/>
</dbReference>
<protein>
    <submittedName>
        <fullName evidence="8">Threonine/homoserine efflux transporter RhtA</fullName>
    </submittedName>
</protein>
<feature type="domain" description="EamA" evidence="7">
    <location>
        <begin position="148"/>
        <end position="282"/>
    </location>
</feature>
<evidence type="ECO:0000313" key="8">
    <source>
        <dbReference type="EMBL" id="TDR80545.1"/>
    </source>
</evidence>
<feature type="transmembrane region" description="Helical" evidence="6">
    <location>
        <begin position="243"/>
        <end position="260"/>
    </location>
</feature>
<evidence type="ECO:0000256" key="3">
    <source>
        <dbReference type="ARBA" id="ARBA00022692"/>
    </source>
</evidence>
<dbReference type="InterPro" id="IPR050638">
    <property type="entry name" value="AA-Vitamin_Transporters"/>
</dbReference>
<organism evidence="8 9">
    <name type="scientific">Paludibacterium purpuratum</name>
    <dbReference type="NCBI Taxonomy" id="1144873"/>
    <lineage>
        <taxon>Bacteria</taxon>
        <taxon>Pseudomonadati</taxon>
        <taxon>Pseudomonadota</taxon>
        <taxon>Betaproteobacteria</taxon>
        <taxon>Neisseriales</taxon>
        <taxon>Chromobacteriaceae</taxon>
        <taxon>Paludibacterium</taxon>
    </lineage>
</organism>
<evidence type="ECO:0000256" key="2">
    <source>
        <dbReference type="ARBA" id="ARBA00007362"/>
    </source>
</evidence>
<evidence type="ECO:0000259" key="7">
    <source>
        <dbReference type="Pfam" id="PF00892"/>
    </source>
</evidence>
<keyword evidence="3 6" id="KW-0812">Transmembrane</keyword>
<feature type="transmembrane region" description="Helical" evidence="6">
    <location>
        <begin position="92"/>
        <end position="112"/>
    </location>
</feature>
<dbReference type="PANTHER" id="PTHR32322:SF2">
    <property type="entry name" value="EAMA DOMAIN-CONTAINING PROTEIN"/>
    <property type="match status" value="1"/>
</dbReference>
<dbReference type="InterPro" id="IPR037185">
    <property type="entry name" value="EmrE-like"/>
</dbReference>
<feature type="transmembrane region" description="Helical" evidence="6">
    <location>
        <begin position="210"/>
        <end position="231"/>
    </location>
</feature>
<feature type="domain" description="EamA" evidence="7">
    <location>
        <begin position="9"/>
        <end position="138"/>
    </location>
</feature>
<comment type="subcellular location">
    <subcellularLocation>
        <location evidence="1">Membrane</location>
        <topology evidence="1">Multi-pass membrane protein</topology>
    </subcellularLocation>
</comment>
<dbReference type="EMBL" id="SNZP01000004">
    <property type="protein sequence ID" value="TDR80545.1"/>
    <property type="molecule type" value="Genomic_DNA"/>
</dbReference>
<proteinExistence type="inferred from homology"/>
<evidence type="ECO:0000256" key="4">
    <source>
        <dbReference type="ARBA" id="ARBA00022989"/>
    </source>
</evidence>
<keyword evidence="5 6" id="KW-0472">Membrane</keyword>
<evidence type="ECO:0000256" key="5">
    <source>
        <dbReference type="ARBA" id="ARBA00023136"/>
    </source>
</evidence>
<dbReference type="Pfam" id="PF00892">
    <property type="entry name" value="EamA"/>
    <property type="match status" value="2"/>
</dbReference>
<feature type="transmembrane region" description="Helical" evidence="6">
    <location>
        <begin position="266"/>
        <end position="283"/>
    </location>
</feature>
<keyword evidence="4 6" id="KW-1133">Transmembrane helix</keyword>
<comment type="similarity">
    <text evidence="2">Belongs to the EamA transporter family.</text>
</comment>
<feature type="transmembrane region" description="Helical" evidence="6">
    <location>
        <begin position="32"/>
        <end position="54"/>
    </location>
</feature>
<feature type="transmembrane region" description="Helical" evidence="6">
    <location>
        <begin position="124"/>
        <end position="141"/>
    </location>
</feature>
<evidence type="ECO:0000256" key="1">
    <source>
        <dbReference type="ARBA" id="ARBA00004141"/>
    </source>
</evidence>
<feature type="transmembrane region" description="Helical" evidence="6">
    <location>
        <begin position="179"/>
        <end position="198"/>
    </location>
</feature>
<dbReference type="SUPFAM" id="SSF103481">
    <property type="entry name" value="Multidrug resistance efflux transporter EmrE"/>
    <property type="match status" value="2"/>
</dbReference>
<dbReference type="AlphaFoldDB" id="A0A4R7B9P7"/>
<dbReference type="RefSeq" id="WP_133679028.1">
    <property type="nucleotide sequence ID" value="NZ_SNZP01000004.1"/>
</dbReference>
<comment type="caution">
    <text evidence="8">The sequence shown here is derived from an EMBL/GenBank/DDBJ whole genome shotgun (WGS) entry which is preliminary data.</text>
</comment>
<name>A0A4R7B9P7_9NEIS</name>
<keyword evidence="9" id="KW-1185">Reference proteome</keyword>
<sequence length="285" mass="30597">MTQNRAPILFSLFALYIIWGSTYFAIRIGVEYWPPFMMAGVRFLLAGALMFGWLKWRKEPNPDRRQIAGAALLGFLMPAVGNGLVTMAETRVSSGVAALVVATVPLFTTLFSRMLGFPTRLREWSALALGFCGIVLLNFGANLGASPLGALLLILACAGWALGSALSKRVPQPKGMMSSAVMMMCAGVELLCGSALMGERLVAIPPLAGWLAMLYLAMFGSIIAYTAYLYLLAHVRPSLATSYAYVNPVIAVLLGMSLLGEHVGTVEWAGMGVIVSAVVLLAWRR</sequence>
<dbReference type="OrthoDB" id="9812547at2"/>
<dbReference type="Proteomes" id="UP000295611">
    <property type="component" value="Unassembled WGS sequence"/>
</dbReference>
<accession>A0A4R7B9P7</accession>
<dbReference type="GO" id="GO:0016020">
    <property type="term" value="C:membrane"/>
    <property type="evidence" value="ECO:0007669"/>
    <property type="project" value="UniProtKB-SubCell"/>
</dbReference>
<feature type="transmembrane region" description="Helical" evidence="6">
    <location>
        <begin position="7"/>
        <end position="26"/>
    </location>
</feature>
<gene>
    <name evidence="8" type="ORF">DFP86_10443</name>
</gene>
<feature type="transmembrane region" description="Helical" evidence="6">
    <location>
        <begin position="66"/>
        <end position="86"/>
    </location>
</feature>
<evidence type="ECO:0000313" key="9">
    <source>
        <dbReference type="Proteomes" id="UP000295611"/>
    </source>
</evidence>